<sequence length="101" mass="11518">MRADDRCAGRTPSHCAAARAVPTLNLTRGLRRRAGRGAVNKLSAPVPARYLPPLALIAPLRCLRHLPFEPCRFDVTWKYYGRFPNLYVRNKSSKTNDKFYM</sequence>
<dbReference type="EMBL" id="CADEBD010000312">
    <property type="protein sequence ID" value="CAB3242276.1"/>
    <property type="molecule type" value="Genomic_DNA"/>
</dbReference>
<dbReference type="Proteomes" id="UP000494256">
    <property type="component" value="Unassembled WGS sequence"/>
</dbReference>
<dbReference type="AlphaFoldDB" id="A0A8S1ABU8"/>
<organism evidence="1 2">
    <name type="scientific">Arctia plantaginis</name>
    <name type="common">Wood tiger moth</name>
    <name type="synonym">Phalaena plantaginis</name>
    <dbReference type="NCBI Taxonomy" id="874455"/>
    <lineage>
        <taxon>Eukaryota</taxon>
        <taxon>Metazoa</taxon>
        <taxon>Ecdysozoa</taxon>
        <taxon>Arthropoda</taxon>
        <taxon>Hexapoda</taxon>
        <taxon>Insecta</taxon>
        <taxon>Pterygota</taxon>
        <taxon>Neoptera</taxon>
        <taxon>Endopterygota</taxon>
        <taxon>Lepidoptera</taxon>
        <taxon>Glossata</taxon>
        <taxon>Ditrysia</taxon>
        <taxon>Noctuoidea</taxon>
        <taxon>Erebidae</taxon>
        <taxon>Arctiinae</taxon>
        <taxon>Arctia</taxon>
    </lineage>
</organism>
<protein>
    <submittedName>
        <fullName evidence="1">Uncharacterized protein</fullName>
    </submittedName>
</protein>
<name>A0A8S1ABU8_ARCPL</name>
<evidence type="ECO:0000313" key="2">
    <source>
        <dbReference type="Proteomes" id="UP000494256"/>
    </source>
</evidence>
<proteinExistence type="predicted"/>
<evidence type="ECO:0000313" key="1">
    <source>
        <dbReference type="EMBL" id="CAB3242276.1"/>
    </source>
</evidence>
<comment type="caution">
    <text evidence="1">The sequence shown here is derived from an EMBL/GenBank/DDBJ whole genome shotgun (WGS) entry which is preliminary data.</text>
</comment>
<dbReference type="OrthoDB" id="513595at2759"/>
<gene>
    <name evidence="1" type="ORF">APLA_LOCUS9889</name>
</gene>
<reference evidence="1 2" key="1">
    <citation type="submission" date="2020-04" db="EMBL/GenBank/DDBJ databases">
        <authorList>
            <person name="Wallbank WR R."/>
            <person name="Pardo Diaz C."/>
            <person name="Kozak K."/>
            <person name="Martin S."/>
            <person name="Jiggins C."/>
            <person name="Moest M."/>
            <person name="Warren A I."/>
            <person name="Byers J.R.P. K."/>
            <person name="Montejo-Kovacevich G."/>
            <person name="Yen C E."/>
        </authorList>
    </citation>
    <scope>NUCLEOTIDE SEQUENCE [LARGE SCALE GENOMIC DNA]</scope>
</reference>
<accession>A0A8S1ABU8</accession>